<dbReference type="InterPro" id="IPR023912">
    <property type="entry name" value="YjjW_bact"/>
</dbReference>
<dbReference type="InterPro" id="IPR013785">
    <property type="entry name" value="Aldolase_TIM"/>
</dbReference>
<dbReference type="PANTHER" id="PTHR30352:SF13">
    <property type="entry name" value="GLYCYL-RADICAL ENZYME ACTIVATING ENZYME YJJW-RELATED"/>
    <property type="match status" value="1"/>
</dbReference>
<protein>
    <submittedName>
        <fullName evidence="9">Putative glycyl-radical enzyme activating enzyme YjjW</fullName>
        <ecNumber evidence="9">1.97.1.-</ecNumber>
    </submittedName>
</protein>
<dbReference type="PROSITE" id="PS00198">
    <property type="entry name" value="4FE4S_FER_1"/>
    <property type="match status" value="1"/>
</dbReference>
<dbReference type="EMBL" id="VSSQ01012762">
    <property type="protein sequence ID" value="MPM49987.1"/>
    <property type="molecule type" value="Genomic_DNA"/>
</dbReference>
<evidence type="ECO:0000256" key="1">
    <source>
        <dbReference type="ARBA" id="ARBA00001966"/>
    </source>
</evidence>
<dbReference type="PROSITE" id="PS51379">
    <property type="entry name" value="4FE4S_FER_2"/>
    <property type="match status" value="2"/>
</dbReference>
<organism evidence="9">
    <name type="scientific">bioreactor metagenome</name>
    <dbReference type="NCBI Taxonomy" id="1076179"/>
    <lineage>
        <taxon>unclassified sequences</taxon>
        <taxon>metagenomes</taxon>
        <taxon>ecological metagenomes</taxon>
    </lineage>
</organism>
<dbReference type="Gene3D" id="3.20.20.70">
    <property type="entry name" value="Aldolase class I"/>
    <property type="match status" value="1"/>
</dbReference>
<comment type="cofactor">
    <cofactor evidence="1">
        <name>[4Fe-4S] cluster</name>
        <dbReference type="ChEBI" id="CHEBI:49883"/>
    </cofactor>
</comment>
<feature type="domain" description="4Fe-4S ferredoxin-type" evidence="7">
    <location>
        <begin position="82"/>
        <end position="112"/>
    </location>
</feature>
<dbReference type="InterPro" id="IPR017896">
    <property type="entry name" value="4Fe4S_Fe-S-bd"/>
</dbReference>
<dbReference type="PANTHER" id="PTHR30352">
    <property type="entry name" value="PYRUVATE FORMATE-LYASE-ACTIVATING ENZYME"/>
    <property type="match status" value="1"/>
</dbReference>
<dbReference type="Pfam" id="PF00037">
    <property type="entry name" value="Fer4"/>
    <property type="match status" value="1"/>
</dbReference>
<gene>
    <name evidence="9" type="primary">yjjW_1</name>
    <name evidence="9" type="ORF">SDC9_96721</name>
</gene>
<proteinExistence type="predicted"/>
<keyword evidence="5" id="KW-0408">Iron</keyword>
<evidence type="ECO:0000259" key="8">
    <source>
        <dbReference type="PROSITE" id="PS51918"/>
    </source>
</evidence>
<keyword evidence="9" id="KW-0560">Oxidoreductase</keyword>
<keyword evidence="2" id="KW-0004">4Fe-4S</keyword>
<evidence type="ECO:0000259" key="7">
    <source>
        <dbReference type="PROSITE" id="PS51379"/>
    </source>
</evidence>
<dbReference type="GO" id="GO:0046872">
    <property type="term" value="F:metal ion binding"/>
    <property type="evidence" value="ECO:0007669"/>
    <property type="project" value="UniProtKB-KW"/>
</dbReference>
<dbReference type="SFLD" id="SFLDG01118">
    <property type="entry name" value="activating_enzymes__group_2"/>
    <property type="match status" value="1"/>
</dbReference>
<dbReference type="InterPro" id="IPR040074">
    <property type="entry name" value="BssD/PflA/YjjW"/>
</dbReference>
<dbReference type="PIRSF" id="PIRSF000371">
    <property type="entry name" value="PFL_act_enz"/>
    <property type="match status" value="1"/>
</dbReference>
<dbReference type="SFLD" id="SFLDG01066">
    <property type="entry name" value="organic_radical-activating_enz"/>
    <property type="match status" value="1"/>
</dbReference>
<evidence type="ECO:0000256" key="3">
    <source>
        <dbReference type="ARBA" id="ARBA00022691"/>
    </source>
</evidence>
<dbReference type="EC" id="1.97.1.-" evidence="9"/>
<dbReference type="Pfam" id="PF04055">
    <property type="entry name" value="Radical_SAM"/>
    <property type="match status" value="1"/>
</dbReference>
<dbReference type="InterPro" id="IPR034457">
    <property type="entry name" value="Organic_radical-activating"/>
</dbReference>
<feature type="domain" description="4Fe-4S ferredoxin-type" evidence="7">
    <location>
        <begin position="50"/>
        <end position="80"/>
    </location>
</feature>
<dbReference type="SUPFAM" id="SSF102114">
    <property type="entry name" value="Radical SAM enzymes"/>
    <property type="match status" value="1"/>
</dbReference>
<dbReference type="InterPro" id="IPR058240">
    <property type="entry name" value="rSAM_sf"/>
</dbReference>
<comment type="caution">
    <text evidence="9">The sequence shown here is derived from an EMBL/GenBank/DDBJ whole genome shotgun (WGS) entry which is preliminary data.</text>
</comment>
<keyword evidence="3" id="KW-0949">S-adenosyl-L-methionine</keyword>
<dbReference type="InterPro" id="IPR012839">
    <property type="entry name" value="Organic_radical_activase"/>
</dbReference>
<dbReference type="GO" id="GO:0016491">
    <property type="term" value="F:oxidoreductase activity"/>
    <property type="evidence" value="ECO:0007669"/>
    <property type="project" value="UniProtKB-KW"/>
</dbReference>
<dbReference type="SFLD" id="SFLDS00029">
    <property type="entry name" value="Radical_SAM"/>
    <property type="match status" value="1"/>
</dbReference>
<accession>A0A645AAF7</accession>
<dbReference type="Gene3D" id="3.30.70.20">
    <property type="match status" value="1"/>
</dbReference>
<evidence type="ECO:0000256" key="2">
    <source>
        <dbReference type="ARBA" id="ARBA00022485"/>
    </source>
</evidence>
<dbReference type="SUPFAM" id="SSF54862">
    <property type="entry name" value="4Fe-4S ferredoxins"/>
    <property type="match status" value="1"/>
</dbReference>
<dbReference type="AlphaFoldDB" id="A0A645AAF7"/>
<keyword evidence="4" id="KW-0479">Metal-binding</keyword>
<dbReference type="GO" id="GO:0051539">
    <property type="term" value="F:4 iron, 4 sulfur cluster binding"/>
    <property type="evidence" value="ECO:0007669"/>
    <property type="project" value="UniProtKB-KW"/>
</dbReference>
<evidence type="ECO:0000313" key="9">
    <source>
        <dbReference type="EMBL" id="MPM49987.1"/>
    </source>
</evidence>
<evidence type="ECO:0000256" key="4">
    <source>
        <dbReference type="ARBA" id="ARBA00022723"/>
    </source>
</evidence>
<keyword evidence="6" id="KW-0411">Iron-sulfur</keyword>
<dbReference type="NCBIfam" id="TIGR04041">
    <property type="entry name" value="activase_YjjW"/>
    <property type="match status" value="1"/>
</dbReference>
<dbReference type="InterPro" id="IPR007197">
    <property type="entry name" value="rSAM"/>
</dbReference>
<sequence length="295" mass="32880">MVKALGIAAIRSNAGFTEMLAPVNKIIPFSNVDGPGNRLAIFFQSCPFRCYYCHNPETIRMCINCGQCVATCPAQALQLTADKVVWDQNRCIGCDTCIKVCPHLSSPKVVNMSVDEVLSQVIKARPFIQGITVSGGECTNHAAFLTELFKAVQALNLTTFIDTNGHHDLRKLPELIACTDQVMLDVKAYDAEYHRFMTGQSNDNVLINLNYLLKINKLYEVRTVLLHDQQQNIQTVSHVAELIQDRCYYKLIKYRPFGVRQAGLSICGETIVDDQQLQAMSELAQKHGAARIIAI</sequence>
<evidence type="ECO:0000256" key="6">
    <source>
        <dbReference type="ARBA" id="ARBA00023014"/>
    </source>
</evidence>
<name>A0A645AAF7_9ZZZZ</name>
<evidence type="ECO:0000256" key="5">
    <source>
        <dbReference type="ARBA" id="ARBA00023004"/>
    </source>
</evidence>
<feature type="domain" description="Radical SAM core" evidence="8">
    <location>
        <begin position="32"/>
        <end position="295"/>
    </location>
</feature>
<dbReference type="PROSITE" id="PS51918">
    <property type="entry name" value="RADICAL_SAM"/>
    <property type="match status" value="1"/>
</dbReference>
<dbReference type="SFLD" id="SFLDF00392">
    <property type="entry name" value="YjjI_activase"/>
    <property type="match status" value="1"/>
</dbReference>
<dbReference type="InterPro" id="IPR017900">
    <property type="entry name" value="4Fe4S_Fe_S_CS"/>
</dbReference>
<reference evidence="9" key="1">
    <citation type="submission" date="2019-08" db="EMBL/GenBank/DDBJ databases">
        <authorList>
            <person name="Kucharzyk K."/>
            <person name="Murdoch R.W."/>
            <person name="Higgins S."/>
            <person name="Loffler F."/>
        </authorList>
    </citation>
    <scope>NUCLEOTIDE SEQUENCE</scope>
</reference>